<protein>
    <submittedName>
        <fullName evidence="1">YfiR family protein</fullName>
    </submittedName>
</protein>
<dbReference type="AlphaFoldDB" id="A0AAE3SDB3"/>
<organism evidence="1 2">
    <name type="scientific">Plebeiibacterium sediminum</name>
    <dbReference type="NCBI Taxonomy" id="2992112"/>
    <lineage>
        <taxon>Bacteria</taxon>
        <taxon>Pseudomonadati</taxon>
        <taxon>Bacteroidota</taxon>
        <taxon>Bacteroidia</taxon>
        <taxon>Marinilabiliales</taxon>
        <taxon>Marinilabiliaceae</taxon>
        <taxon>Plebeiibacterium</taxon>
    </lineage>
</organism>
<dbReference type="Proteomes" id="UP001209229">
    <property type="component" value="Unassembled WGS sequence"/>
</dbReference>
<dbReference type="Pfam" id="PF13689">
    <property type="entry name" value="DUF4154"/>
    <property type="match status" value="1"/>
</dbReference>
<accession>A0AAE3SDB3</accession>
<dbReference type="InterPro" id="IPR025293">
    <property type="entry name" value="YfiR/HmsC-like"/>
</dbReference>
<reference evidence="1" key="1">
    <citation type="submission" date="2022-10" db="EMBL/GenBank/DDBJ databases">
        <authorList>
            <person name="Yu W.X."/>
        </authorList>
    </citation>
    <scope>NUCLEOTIDE SEQUENCE</scope>
    <source>
        <strain evidence="1">AAT</strain>
    </source>
</reference>
<gene>
    <name evidence="1" type="ORF">OM075_01625</name>
</gene>
<proteinExistence type="predicted"/>
<keyword evidence="2" id="KW-1185">Reference proteome</keyword>
<name>A0AAE3SDB3_9BACT</name>
<sequence length="170" mass="18996">MRKQFLILFFLVLIPLTGFSQVEKYKSVFTLNFIRYIGWAEEAKQGDFVIGVLKNSKIADWLTEQSAGKKFGYQNVVIKQFNSVEDVTDCQVLYVSSYINFSRHAETLKGTLGKNSLIITESEGATDHGAVINFVVRDNNLKFEVDEANAQTLGLSISSKLANMAAAIKK</sequence>
<evidence type="ECO:0000313" key="2">
    <source>
        <dbReference type="Proteomes" id="UP001209229"/>
    </source>
</evidence>
<dbReference type="RefSeq" id="WP_301188714.1">
    <property type="nucleotide sequence ID" value="NZ_JAPDPJ010000001.1"/>
</dbReference>
<comment type="caution">
    <text evidence="1">The sequence shown here is derived from an EMBL/GenBank/DDBJ whole genome shotgun (WGS) entry which is preliminary data.</text>
</comment>
<evidence type="ECO:0000313" key="1">
    <source>
        <dbReference type="EMBL" id="MCW3785143.1"/>
    </source>
</evidence>
<dbReference type="EMBL" id="JAPDPJ010000001">
    <property type="protein sequence ID" value="MCW3785143.1"/>
    <property type="molecule type" value="Genomic_DNA"/>
</dbReference>